<protein>
    <submittedName>
        <fullName evidence="2">Uncharacterized protein</fullName>
    </submittedName>
</protein>
<gene>
    <name evidence="2" type="ORF">EHUX00137_LOCUS6865</name>
    <name evidence="3" type="ORF">EHUX00137_LOCUS6866</name>
</gene>
<feature type="region of interest" description="Disordered" evidence="1">
    <location>
        <begin position="129"/>
        <end position="153"/>
    </location>
</feature>
<evidence type="ECO:0000313" key="2">
    <source>
        <dbReference type="EMBL" id="CAE0533135.1"/>
    </source>
</evidence>
<accession>A0A6V2MU11</accession>
<organism evidence="2">
    <name type="scientific">Emiliania huxleyi</name>
    <name type="common">Coccolithophore</name>
    <name type="synonym">Pontosphaera huxleyi</name>
    <dbReference type="NCBI Taxonomy" id="2903"/>
    <lineage>
        <taxon>Eukaryota</taxon>
        <taxon>Haptista</taxon>
        <taxon>Haptophyta</taxon>
        <taxon>Prymnesiophyceae</taxon>
        <taxon>Isochrysidales</taxon>
        <taxon>Noelaerhabdaceae</taxon>
        <taxon>Emiliania</taxon>
    </lineage>
</organism>
<dbReference type="EMBL" id="HBIR01009758">
    <property type="protein sequence ID" value="CAE0533136.1"/>
    <property type="molecule type" value="Transcribed_RNA"/>
</dbReference>
<evidence type="ECO:0000313" key="3">
    <source>
        <dbReference type="EMBL" id="CAE0533136.1"/>
    </source>
</evidence>
<dbReference type="AlphaFoldDB" id="A0A6V2MU11"/>
<sequence>MDVVGHKMIVRRLESLGAVSGIVREVARHHEGLELVADRLLANPAVNQKLVPDFVERKLYINCLQLLFRLLDSLAATFRITVCGHDVRVSFEAIKDENGKSISVEERAQKLSSSLTPLDLDAVASFARESGAAPEEDKATPPRHKSTRDSPRHSDRHVCRLCCRRSAAHSRLRSPFLSGTMSSARAAGRWCRVSTRRCTLSCWASSTTSSRTR</sequence>
<name>A0A6V2MU11_EMIHU</name>
<evidence type="ECO:0000256" key="1">
    <source>
        <dbReference type="SAM" id="MobiDB-lite"/>
    </source>
</evidence>
<proteinExistence type="predicted"/>
<reference evidence="2" key="1">
    <citation type="submission" date="2021-01" db="EMBL/GenBank/DDBJ databases">
        <authorList>
            <person name="Corre E."/>
            <person name="Pelletier E."/>
            <person name="Niang G."/>
            <person name="Scheremetjew M."/>
            <person name="Finn R."/>
            <person name="Kale V."/>
            <person name="Holt S."/>
            <person name="Cochrane G."/>
            <person name="Meng A."/>
            <person name="Brown T."/>
            <person name="Cohen L."/>
        </authorList>
    </citation>
    <scope>NUCLEOTIDE SEQUENCE</scope>
    <source>
        <strain evidence="2">379</strain>
    </source>
</reference>
<dbReference type="EMBL" id="HBIR01009757">
    <property type="protein sequence ID" value="CAE0533135.1"/>
    <property type="molecule type" value="Transcribed_RNA"/>
</dbReference>